<evidence type="ECO:0000259" key="7">
    <source>
        <dbReference type="PROSITE" id="PS51266"/>
    </source>
</evidence>
<reference evidence="9" key="2">
    <citation type="submission" date="2023-05" db="EMBL/GenBank/DDBJ databases">
        <authorList>
            <consortium name="Lawrence Berkeley National Laboratory"/>
            <person name="Steindorff A."/>
            <person name="Hensen N."/>
            <person name="Bonometti L."/>
            <person name="Westerberg I."/>
            <person name="Brannstrom I.O."/>
            <person name="Guillou S."/>
            <person name="Cros-Aarteil S."/>
            <person name="Calhoun S."/>
            <person name="Haridas S."/>
            <person name="Kuo A."/>
            <person name="Mondo S."/>
            <person name="Pangilinan J."/>
            <person name="Riley R."/>
            <person name="Labutti K."/>
            <person name="Andreopoulos B."/>
            <person name="Lipzen A."/>
            <person name="Chen C."/>
            <person name="Yanf M."/>
            <person name="Daum C."/>
            <person name="Ng V."/>
            <person name="Clum A."/>
            <person name="Ohm R."/>
            <person name="Martin F."/>
            <person name="Silar P."/>
            <person name="Natvig D."/>
            <person name="Lalanne C."/>
            <person name="Gautier V."/>
            <person name="Ament-Velasquez S.L."/>
            <person name="Kruys A."/>
            <person name="Hutchinson M.I."/>
            <person name="Powell A.J."/>
            <person name="Barry K."/>
            <person name="Miller A.N."/>
            <person name="Grigoriev I.V."/>
            <person name="Debuchy R."/>
            <person name="Gladieux P."/>
            <person name="Thoren M.H."/>
            <person name="Johannesson H."/>
        </authorList>
    </citation>
    <scope>NUCLEOTIDE SEQUENCE</scope>
    <source>
        <strain evidence="9">CBS 508.74</strain>
    </source>
</reference>
<dbReference type="InterPro" id="IPR013083">
    <property type="entry name" value="Znf_RING/FYVE/PHD"/>
</dbReference>
<evidence type="ECO:0000256" key="3">
    <source>
        <dbReference type="ARBA" id="ARBA00022833"/>
    </source>
</evidence>
<dbReference type="PANTHER" id="PTHR21319">
    <property type="entry name" value="RING FINGER AND CHY ZINC FINGER DOMAIN-CONTAINING PROTEIN 1"/>
    <property type="match status" value="1"/>
</dbReference>
<feature type="region of interest" description="Disordered" evidence="5">
    <location>
        <begin position="80"/>
        <end position="102"/>
    </location>
</feature>
<sequence>MSSYVSEFIITPVLRQARRLSAGFAAEERPALRHRRTRSSEDAILEGDESGRTLDTHALNSQMPEASSDDAAAAVPNGFRATSSESADAELDRQSSAPFESAEVNSIATATWPLQEGAKVAPLPEDDGMGELRRKIRSIQAMAIPENRKAQMMHQLLMEKYTKLQKLSSAASAIVRPESPTARSVSGVPEHSEHAGTLQALKFWNPLGDGSGPLDLPLTEKDLAPTYAPAAAPTDDEQILQPGELPVEDGEDSGRPALGCEHYRRNVKLQCAECERWYTCRFCHDAAEDHVLPRQQTKHMLCMLCGCAQRASDSCVRCGESAAYYYCGICKLWNDDPNKPIYHCPDCGLCRVGQGLGKDFFHCKKCMACVSTSSSHKCVERSTDCDCPICGDYLFSSTRPVVFMQCGHSIHRHCFQEHMKTSYKCPLCSKSCVNMEYQFRNHDLAILNQPMPPEYRDARAVVSCNDCRAKCQTAYHWLGLKCTVCQSYNTTQLKLLNMPGEGGTERAFEEGGEIDIPFPPPSTFAPQPLPLEDLLELEPGSPLPEVVAPETWGSSDVDEEDDGDLLDLFWGRDHLDRGNAVTSESAGDIDEDEEEESSEEEGCEEEEEDDDDDDDEDEIVLVGHR</sequence>
<dbReference type="Gene3D" id="3.30.40.10">
    <property type="entry name" value="Zinc/RING finger domain, C3HC4 (zinc finger)"/>
    <property type="match status" value="1"/>
</dbReference>
<dbReference type="SUPFAM" id="SSF161219">
    <property type="entry name" value="CHY zinc finger-like"/>
    <property type="match status" value="1"/>
</dbReference>
<feature type="compositionally biased region" description="Acidic residues" evidence="5">
    <location>
        <begin position="587"/>
        <end position="619"/>
    </location>
</feature>
<evidence type="ECO:0000256" key="1">
    <source>
        <dbReference type="ARBA" id="ARBA00022723"/>
    </source>
</evidence>
<evidence type="ECO:0000313" key="10">
    <source>
        <dbReference type="Proteomes" id="UP001302812"/>
    </source>
</evidence>
<evidence type="ECO:0000313" key="9">
    <source>
        <dbReference type="EMBL" id="KAK4111198.1"/>
    </source>
</evidence>
<dbReference type="RefSeq" id="XP_064668768.1">
    <property type="nucleotide sequence ID" value="XM_064817875.1"/>
</dbReference>
<dbReference type="InterPro" id="IPR037275">
    <property type="entry name" value="Znf_CTCHY_sf"/>
</dbReference>
<dbReference type="SMART" id="SM00184">
    <property type="entry name" value="RING"/>
    <property type="match status" value="1"/>
</dbReference>
<keyword evidence="3" id="KW-0862">Zinc</keyword>
<evidence type="ECO:0000256" key="2">
    <source>
        <dbReference type="ARBA" id="ARBA00022771"/>
    </source>
</evidence>
<evidence type="ECO:0000256" key="4">
    <source>
        <dbReference type="PROSITE-ProRule" id="PRU00601"/>
    </source>
</evidence>
<feature type="domain" description="CHY-type" evidence="7">
    <location>
        <begin position="253"/>
        <end position="320"/>
    </location>
</feature>
<dbReference type="GO" id="GO:0006511">
    <property type="term" value="P:ubiquitin-dependent protein catabolic process"/>
    <property type="evidence" value="ECO:0007669"/>
    <property type="project" value="TreeGrafter"/>
</dbReference>
<accession>A0AAN6TBA2</accession>
<evidence type="ECO:0000259" key="6">
    <source>
        <dbReference type="PROSITE" id="PS50089"/>
    </source>
</evidence>
<dbReference type="AlphaFoldDB" id="A0AAN6TBA2"/>
<dbReference type="GO" id="GO:0016567">
    <property type="term" value="P:protein ubiquitination"/>
    <property type="evidence" value="ECO:0007669"/>
    <property type="project" value="TreeGrafter"/>
</dbReference>
<dbReference type="PROSITE" id="PS51266">
    <property type="entry name" value="ZF_CHY"/>
    <property type="match status" value="1"/>
</dbReference>
<gene>
    <name evidence="9" type="ORF">N656DRAFT_799484</name>
</gene>
<keyword evidence="1" id="KW-0479">Metal-binding</keyword>
<comment type="caution">
    <text evidence="9">The sequence shown here is derived from an EMBL/GenBank/DDBJ whole genome shotgun (WGS) entry which is preliminary data.</text>
</comment>
<dbReference type="InterPro" id="IPR017921">
    <property type="entry name" value="Znf_CTCHY"/>
</dbReference>
<dbReference type="Pfam" id="PF13639">
    <property type="entry name" value="zf-RING_2"/>
    <property type="match status" value="1"/>
</dbReference>
<dbReference type="InterPro" id="IPR001841">
    <property type="entry name" value="Znf_RING"/>
</dbReference>
<evidence type="ECO:0000256" key="5">
    <source>
        <dbReference type="SAM" id="MobiDB-lite"/>
    </source>
</evidence>
<dbReference type="PANTHER" id="PTHR21319:SF0">
    <property type="entry name" value="AND RING FINGER DOMAIN PROTEIN, PUTATIVE (AFU_ORTHOLOGUE AFUA_1G08900)-RELATED"/>
    <property type="match status" value="1"/>
</dbReference>
<dbReference type="EMBL" id="MU853347">
    <property type="protein sequence ID" value="KAK4111198.1"/>
    <property type="molecule type" value="Genomic_DNA"/>
</dbReference>
<dbReference type="GO" id="GO:0005634">
    <property type="term" value="C:nucleus"/>
    <property type="evidence" value="ECO:0007669"/>
    <property type="project" value="TreeGrafter"/>
</dbReference>
<dbReference type="GO" id="GO:0008270">
    <property type="term" value="F:zinc ion binding"/>
    <property type="evidence" value="ECO:0007669"/>
    <property type="project" value="UniProtKB-KW"/>
</dbReference>
<evidence type="ECO:0000259" key="8">
    <source>
        <dbReference type="PROSITE" id="PS51270"/>
    </source>
</evidence>
<dbReference type="InterPro" id="IPR037274">
    <property type="entry name" value="Znf_CHY_sf"/>
</dbReference>
<keyword evidence="10" id="KW-1185">Reference proteome</keyword>
<dbReference type="InterPro" id="IPR008913">
    <property type="entry name" value="Znf_CHY"/>
</dbReference>
<dbReference type="PROSITE" id="PS50089">
    <property type="entry name" value="ZF_RING_2"/>
    <property type="match status" value="1"/>
</dbReference>
<dbReference type="SUPFAM" id="SSF57850">
    <property type="entry name" value="RING/U-box"/>
    <property type="match status" value="1"/>
</dbReference>
<reference evidence="9" key="1">
    <citation type="journal article" date="2023" name="Mol. Phylogenet. Evol.">
        <title>Genome-scale phylogeny and comparative genomics of the fungal order Sordariales.</title>
        <authorList>
            <person name="Hensen N."/>
            <person name="Bonometti L."/>
            <person name="Westerberg I."/>
            <person name="Brannstrom I.O."/>
            <person name="Guillou S."/>
            <person name="Cros-Aarteil S."/>
            <person name="Calhoun S."/>
            <person name="Haridas S."/>
            <person name="Kuo A."/>
            <person name="Mondo S."/>
            <person name="Pangilinan J."/>
            <person name="Riley R."/>
            <person name="LaButti K."/>
            <person name="Andreopoulos B."/>
            <person name="Lipzen A."/>
            <person name="Chen C."/>
            <person name="Yan M."/>
            <person name="Daum C."/>
            <person name="Ng V."/>
            <person name="Clum A."/>
            <person name="Steindorff A."/>
            <person name="Ohm R.A."/>
            <person name="Martin F."/>
            <person name="Silar P."/>
            <person name="Natvig D.O."/>
            <person name="Lalanne C."/>
            <person name="Gautier V."/>
            <person name="Ament-Velasquez S.L."/>
            <person name="Kruys A."/>
            <person name="Hutchinson M.I."/>
            <person name="Powell A.J."/>
            <person name="Barry K."/>
            <person name="Miller A.N."/>
            <person name="Grigoriev I.V."/>
            <person name="Debuchy R."/>
            <person name="Gladieux P."/>
            <person name="Hiltunen Thoren M."/>
            <person name="Johannesson H."/>
        </authorList>
    </citation>
    <scope>NUCLEOTIDE SEQUENCE</scope>
    <source>
        <strain evidence="9">CBS 508.74</strain>
    </source>
</reference>
<dbReference type="Pfam" id="PF14599">
    <property type="entry name" value="zinc_ribbon_6"/>
    <property type="match status" value="1"/>
</dbReference>
<keyword evidence="2 4" id="KW-0863">Zinc-finger</keyword>
<dbReference type="Pfam" id="PF05495">
    <property type="entry name" value="zf-CHY"/>
    <property type="match status" value="1"/>
</dbReference>
<protein>
    <submittedName>
        <fullName evidence="9">Zf-CHY-domain-containing protein</fullName>
    </submittedName>
</protein>
<feature type="region of interest" description="Disordered" evidence="5">
    <location>
        <begin position="29"/>
        <end position="53"/>
    </location>
</feature>
<dbReference type="GeneID" id="89942000"/>
<dbReference type="GO" id="GO:0061630">
    <property type="term" value="F:ubiquitin protein ligase activity"/>
    <property type="evidence" value="ECO:0007669"/>
    <property type="project" value="TreeGrafter"/>
</dbReference>
<name>A0AAN6TBA2_9PEZI</name>
<dbReference type="CDD" id="cd16464">
    <property type="entry name" value="RING-H2_Pirh2-like"/>
    <property type="match status" value="1"/>
</dbReference>
<feature type="region of interest" description="Disordered" evidence="5">
    <location>
        <begin position="576"/>
        <end position="625"/>
    </location>
</feature>
<dbReference type="InterPro" id="IPR039512">
    <property type="entry name" value="RCHY1_zinc-ribbon"/>
</dbReference>
<feature type="region of interest" description="Disordered" evidence="5">
    <location>
        <begin position="539"/>
        <end position="560"/>
    </location>
</feature>
<proteinExistence type="predicted"/>
<dbReference type="PROSITE" id="PS51270">
    <property type="entry name" value="ZF_CTCHY"/>
    <property type="match status" value="1"/>
</dbReference>
<dbReference type="Proteomes" id="UP001302812">
    <property type="component" value="Unassembled WGS sequence"/>
</dbReference>
<feature type="domain" description="CTCHY-type" evidence="8">
    <location>
        <begin position="322"/>
        <end position="386"/>
    </location>
</feature>
<organism evidence="9 10">
    <name type="scientific">Canariomyces notabilis</name>
    <dbReference type="NCBI Taxonomy" id="2074819"/>
    <lineage>
        <taxon>Eukaryota</taxon>
        <taxon>Fungi</taxon>
        <taxon>Dikarya</taxon>
        <taxon>Ascomycota</taxon>
        <taxon>Pezizomycotina</taxon>
        <taxon>Sordariomycetes</taxon>
        <taxon>Sordariomycetidae</taxon>
        <taxon>Sordariales</taxon>
        <taxon>Chaetomiaceae</taxon>
        <taxon>Canariomyces</taxon>
    </lineage>
</organism>
<feature type="domain" description="RING-type" evidence="6">
    <location>
        <begin position="387"/>
        <end position="429"/>
    </location>
</feature>
<dbReference type="Gene3D" id="2.20.28.10">
    <property type="match status" value="1"/>
</dbReference>
<dbReference type="SUPFAM" id="SSF161245">
    <property type="entry name" value="Zinc hairpin stack"/>
    <property type="match status" value="1"/>
</dbReference>